<dbReference type="AlphaFoldDB" id="A0A0R2D713"/>
<reference evidence="1 2" key="1">
    <citation type="journal article" date="2015" name="Genome Announc.">
        <title>Expanding the biotechnology potential of lactobacilli through comparative genomics of 213 strains and associated genera.</title>
        <authorList>
            <person name="Sun Z."/>
            <person name="Harris H.M."/>
            <person name="McCann A."/>
            <person name="Guo C."/>
            <person name="Argimon S."/>
            <person name="Zhang W."/>
            <person name="Yang X."/>
            <person name="Jeffery I.B."/>
            <person name="Cooney J.C."/>
            <person name="Kagawa T.F."/>
            <person name="Liu W."/>
            <person name="Song Y."/>
            <person name="Salvetti E."/>
            <person name="Wrobel A."/>
            <person name="Rasinkangas P."/>
            <person name="Parkhill J."/>
            <person name="Rea M.C."/>
            <person name="O'Sullivan O."/>
            <person name="Ritari J."/>
            <person name="Douillard F.P."/>
            <person name="Paul Ross R."/>
            <person name="Yang R."/>
            <person name="Briner A.E."/>
            <person name="Felis G.E."/>
            <person name="de Vos W.M."/>
            <person name="Barrangou R."/>
            <person name="Klaenhammer T.R."/>
            <person name="Caufield P.W."/>
            <person name="Cui Y."/>
            <person name="Zhang H."/>
            <person name="O'Toole P.W."/>
        </authorList>
    </citation>
    <scope>NUCLEOTIDE SEQUENCE [LARGE SCALE GENOMIC DNA]</scope>
    <source>
        <strain evidence="1 2">DSM 20253</strain>
    </source>
</reference>
<gene>
    <name evidence="1" type="ORF">FC24_GL001984</name>
</gene>
<dbReference type="PATRIC" id="fig|1423796.3.peg.2013"/>
<dbReference type="InterPro" id="IPR015231">
    <property type="entry name" value="DUF1934"/>
</dbReference>
<sequence length="156" mass="17660">MIKKVAIIMELSASLPIMIHLETIVQQNGDSTQHVFDEPGQLVQVGRSLYIRYKETSEDDGSQIPVTMKLEGDGDVKLTRGAQSTGQRLQLHFSRNTRVIARYQTPYGIIPIETVTPRLDVRIKERPVSGEIYIEYQLFGGNDHLGDYRLRLAFTA</sequence>
<dbReference type="STRING" id="1423796.FC24_GL001984"/>
<dbReference type="Pfam" id="PF09148">
    <property type="entry name" value="DUF1934"/>
    <property type="match status" value="1"/>
</dbReference>
<proteinExistence type="predicted"/>
<evidence type="ECO:0000313" key="1">
    <source>
        <dbReference type="EMBL" id="KRM99681.1"/>
    </source>
</evidence>
<dbReference type="InterPro" id="IPR012674">
    <property type="entry name" value="Calycin"/>
</dbReference>
<dbReference type="Proteomes" id="UP000051638">
    <property type="component" value="Unassembled WGS sequence"/>
</dbReference>
<organism evidence="1 2">
    <name type="scientific">Loigolactobacillus rennini DSM 20253</name>
    <dbReference type="NCBI Taxonomy" id="1423796"/>
    <lineage>
        <taxon>Bacteria</taxon>
        <taxon>Bacillati</taxon>
        <taxon>Bacillota</taxon>
        <taxon>Bacilli</taxon>
        <taxon>Lactobacillales</taxon>
        <taxon>Lactobacillaceae</taxon>
        <taxon>Loigolactobacillus</taxon>
    </lineage>
</organism>
<name>A0A0R2D713_9LACO</name>
<dbReference type="EMBL" id="AYYI01000007">
    <property type="protein sequence ID" value="KRM99681.1"/>
    <property type="molecule type" value="Genomic_DNA"/>
</dbReference>
<dbReference type="Gene3D" id="2.40.128.20">
    <property type="match status" value="1"/>
</dbReference>
<comment type="caution">
    <text evidence="1">The sequence shown here is derived from an EMBL/GenBank/DDBJ whole genome shotgun (WGS) entry which is preliminary data.</text>
</comment>
<keyword evidence="2" id="KW-1185">Reference proteome</keyword>
<protein>
    <submittedName>
        <fullName evidence="1">YwiB</fullName>
    </submittedName>
</protein>
<dbReference type="SUPFAM" id="SSF50814">
    <property type="entry name" value="Lipocalins"/>
    <property type="match status" value="1"/>
</dbReference>
<accession>A0A0R2D713</accession>
<evidence type="ECO:0000313" key="2">
    <source>
        <dbReference type="Proteomes" id="UP000051638"/>
    </source>
</evidence>